<evidence type="ECO:0000256" key="2">
    <source>
        <dbReference type="ARBA" id="ARBA00022475"/>
    </source>
</evidence>
<keyword evidence="2" id="KW-1003">Cell membrane</keyword>
<protein>
    <submittedName>
        <fullName evidence="8">Unannotated protein</fullName>
    </submittedName>
</protein>
<dbReference type="EMBL" id="CAESAD010000016">
    <property type="protein sequence ID" value="CAB4345068.1"/>
    <property type="molecule type" value="Genomic_DNA"/>
</dbReference>
<sequence>MSHRQRNLWLLLAFAISVTTSALLIHFLHQDTTMELTGLPKVPTFTLWALPLSRLVTDLCAVLAVGSLIFIGVIFPHKNEKLDSGTVPAVSFSIFVIAIWLAAAIIQSLLSISNIFALPVSEVLTPNVIRSVLTQTEIGKIFLSQFIVLGIALLLANRMATSQQARTTLLVVLGANFIPALGGHSGLAKNHELAASTMAVHLLSLSIWVGTLIAMAMWFHKIVAGRELAMHRFSQVALFCYFAVVFSGVTNAWLRLGGFSDILNSRYGQMVVAKVLLSIAIGYLAFLNRRKSIRSATEIRFPTRLVIGEIILISVTLGVAVVLARTGFPIQESSYLPSLAEQLLQVTVPDDLTLVLALTSFKPDALWLIIELLVCIAYARGVRKLNHQWPVKNTAAFMGAILLFTYVTSGGIGVYSHITFSAHMIQHMMLALAIPILLVFARPLTMAKRLQNDNPEFLGPIDWYVSAYQSRCWKFITKPVNLVAFSFISYVGIYFTPMFGWLMSGHWGHIAMQVYLLTYGYALMWRVIGVDNATEGVTKNQIFLLLITEPIHIVFGISLLLSNKIIGESLYLIIDRPYLQDLAHDQKVGGVLSLVIGEALIAYILMYLIRAKARDSQAPGLLNQSSP</sequence>
<dbReference type="PANTHER" id="PTHR34820">
    <property type="entry name" value="INNER MEMBRANE PROTEIN YEBZ"/>
    <property type="match status" value="1"/>
</dbReference>
<evidence type="ECO:0000313" key="11">
    <source>
        <dbReference type="EMBL" id="CAB4813988.1"/>
    </source>
</evidence>
<dbReference type="EMBL" id="CAEZYC010000017">
    <property type="protein sequence ID" value="CAB4704228.1"/>
    <property type="molecule type" value="Genomic_DNA"/>
</dbReference>
<dbReference type="Pfam" id="PF05425">
    <property type="entry name" value="CopD"/>
    <property type="match status" value="1"/>
</dbReference>
<dbReference type="EMBL" id="CAFBQG010000039">
    <property type="protein sequence ID" value="CAB5046831.1"/>
    <property type="molecule type" value="Genomic_DNA"/>
</dbReference>
<feature type="transmembrane region" description="Helical" evidence="6">
    <location>
        <begin position="168"/>
        <end position="187"/>
    </location>
</feature>
<feature type="transmembrane region" description="Helical" evidence="6">
    <location>
        <begin position="266"/>
        <end position="286"/>
    </location>
</feature>
<evidence type="ECO:0000256" key="1">
    <source>
        <dbReference type="ARBA" id="ARBA00004651"/>
    </source>
</evidence>
<feature type="transmembrane region" description="Helical" evidence="6">
    <location>
        <begin position="424"/>
        <end position="441"/>
    </location>
</feature>
<dbReference type="EMBL" id="CAFBIX010000013">
    <property type="protein sequence ID" value="CAB4847084.1"/>
    <property type="molecule type" value="Genomic_DNA"/>
</dbReference>
<keyword evidence="5 6" id="KW-0472">Membrane</keyword>
<feature type="transmembrane region" description="Helical" evidence="6">
    <location>
        <begin position="394"/>
        <end position="418"/>
    </location>
</feature>
<feature type="transmembrane region" description="Helical" evidence="6">
    <location>
        <begin position="365"/>
        <end position="382"/>
    </location>
</feature>
<feature type="transmembrane region" description="Helical" evidence="6">
    <location>
        <begin position="199"/>
        <end position="224"/>
    </location>
</feature>
<feature type="transmembrane region" description="Helical" evidence="6">
    <location>
        <begin position="480"/>
        <end position="504"/>
    </location>
</feature>
<feature type="transmembrane region" description="Helical" evidence="6">
    <location>
        <begin position="236"/>
        <end position="254"/>
    </location>
</feature>
<feature type="transmembrane region" description="Helical" evidence="6">
    <location>
        <begin position="7"/>
        <end position="28"/>
    </location>
</feature>
<evidence type="ECO:0000313" key="12">
    <source>
        <dbReference type="EMBL" id="CAB4847084.1"/>
    </source>
</evidence>
<evidence type="ECO:0000256" key="4">
    <source>
        <dbReference type="ARBA" id="ARBA00022989"/>
    </source>
</evidence>
<gene>
    <name evidence="10" type="ORF">UFOPK2648_00493</name>
    <name evidence="11" type="ORF">UFOPK3037_01524</name>
    <name evidence="12" type="ORF">UFOPK3278_00511</name>
    <name evidence="8" type="ORF">UFOPK3406_01397</name>
    <name evidence="9" type="ORF">UFOPK3925_01485</name>
    <name evidence="13" type="ORF">UFOPK4097_01018</name>
    <name evidence="14" type="ORF">UFOPK4301_00454</name>
</gene>
<dbReference type="Pfam" id="PF09678">
    <property type="entry name" value="Caa3_CtaG"/>
    <property type="match status" value="1"/>
</dbReference>
<keyword evidence="3 6" id="KW-0812">Transmembrane</keyword>
<accession>A0A6J5ZQA7</accession>
<reference evidence="8" key="1">
    <citation type="submission" date="2020-05" db="EMBL/GenBank/DDBJ databases">
        <authorList>
            <person name="Chiriac C."/>
            <person name="Salcher M."/>
            <person name="Ghai R."/>
            <person name="Kavagutti S V."/>
        </authorList>
    </citation>
    <scope>NUCLEOTIDE SEQUENCE</scope>
</reference>
<feature type="transmembrane region" description="Helical" evidence="6">
    <location>
        <begin position="510"/>
        <end position="530"/>
    </location>
</feature>
<dbReference type="GO" id="GO:0006825">
    <property type="term" value="P:copper ion transport"/>
    <property type="evidence" value="ECO:0007669"/>
    <property type="project" value="InterPro"/>
</dbReference>
<evidence type="ECO:0000313" key="14">
    <source>
        <dbReference type="EMBL" id="CAB5046831.1"/>
    </source>
</evidence>
<feature type="transmembrane region" description="Helical" evidence="6">
    <location>
        <begin position="588"/>
        <end position="609"/>
    </location>
</feature>
<evidence type="ECO:0000313" key="10">
    <source>
        <dbReference type="EMBL" id="CAB4704228.1"/>
    </source>
</evidence>
<evidence type="ECO:0000259" key="7">
    <source>
        <dbReference type="Pfam" id="PF05425"/>
    </source>
</evidence>
<proteinExistence type="predicted"/>
<feature type="domain" description="Copper resistance protein D" evidence="7">
    <location>
        <begin position="229"/>
        <end position="323"/>
    </location>
</feature>
<dbReference type="InterPro" id="IPR019108">
    <property type="entry name" value="Caa3_assmbl_CtaG-rel"/>
</dbReference>
<keyword evidence="4 6" id="KW-1133">Transmembrane helix</keyword>
<organism evidence="8">
    <name type="scientific">freshwater metagenome</name>
    <dbReference type="NCBI Taxonomy" id="449393"/>
    <lineage>
        <taxon>unclassified sequences</taxon>
        <taxon>metagenomes</taxon>
        <taxon>ecological metagenomes</taxon>
    </lineage>
</organism>
<feature type="transmembrane region" description="Helical" evidence="6">
    <location>
        <begin position="306"/>
        <end position="328"/>
    </location>
</feature>
<evidence type="ECO:0000256" key="5">
    <source>
        <dbReference type="ARBA" id="ARBA00023136"/>
    </source>
</evidence>
<evidence type="ECO:0000313" key="13">
    <source>
        <dbReference type="EMBL" id="CAB5022453.1"/>
    </source>
</evidence>
<evidence type="ECO:0000313" key="9">
    <source>
        <dbReference type="EMBL" id="CAB4345068.1"/>
    </source>
</evidence>
<feature type="transmembrane region" description="Helical" evidence="6">
    <location>
        <begin position="87"/>
        <end position="118"/>
    </location>
</feature>
<dbReference type="EMBL" id="CAFAAO010000028">
    <property type="protein sequence ID" value="CAB4813988.1"/>
    <property type="molecule type" value="Genomic_DNA"/>
</dbReference>
<feature type="transmembrane region" description="Helical" evidence="6">
    <location>
        <begin position="542"/>
        <end position="561"/>
    </location>
</feature>
<dbReference type="InterPro" id="IPR032694">
    <property type="entry name" value="CopC/D"/>
</dbReference>
<feature type="transmembrane region" description="Helical" evidence="6">
    <location>
        <begin position="48"/>
        <end position="75"/>
    </location>
</feature>
<comment type="subcellular location">
    <subcellularLocation>
        <location evidence="1">Cell membrane</location>
        <topology evidence="1">Multi-pass membrane protein</topology>
    </subcellularLocation>
</comment>
<dbReference type="EMBL" id="CAESAI010000058">
    <property type="protein sequence ID" value="CAB4344671.1"/>
    <property type="molecule type" value="Genomic_DNA"/>
</dbReference>
<feature type="transmembrane region" description="Helical" evidence="6">
    <location>
        <begin position="138"/>
        <end position="156"/>
    </location>
</feature>
<evidence type="ECO:0000313" key="8">
    <source>
        <dbReference type="EMBL" id="CAB4344671.1"/>
    </source>
</evidence>
<dbReference type="PANTHER" id="PTHR34820:SF4">
    <property type="entry name" value="INNER MEMBRANE PROTEIN YEBZ"/>
    <property type="match status" value="1"/>
</dbReference>
<dbReference type="AlphaFoldDB" id="A0A6J5ZQA7"/>
<evidence type="ECO:0000256" key="6">
    <source>
        <dbReference type="SAM" id="Phobius"/>
    </source>
</evidence>
<name>A0A6J5ZQA7_9ZZZZ</name>
<evidence type="ECO:0000256" key="3">
    <source>
        <dbReference type="ARBA" id="ARBA00022692"/>
    </source>
</evidence>
<dbReference type="InterPro" id="IPR008457">
    <property type="entry name" value="Cu-R_CopD_dom"/>
</dbReference>
<dbReference type="EMBL" id="CAFBPK010000016">
    <property type="protein sequence ID" value="CAB5022453.1"/>
    <property type="molecule type" value="Genomic_DNA"/>
</dbReference>
<dbReference type="GO" id="GO:0005886">
    <property type="term" value="C:plasma membrane"/>
    <property type="evidence" value="ECO:0007669"/>
    <property type="project" value="UniProtKB-SubCell"/>
</dbReference>